<protein>
    <submittedName>
        <fullName evidence="2">Uncharacterized protein</fullName>
    </submittedName>
</protein>
<feature type="region of interest" description="Disordered" evidence="1">
    <location>
        <begin position="23"/>
        <end position="51"/>
    </location>
</feature>
<feature type="compositionally biased region" description="Polar residues" evidence="1">
    <location>
        <begin position="23"/>
        <end position="43"/>
    </location>
</feature>
<proteinExistence type="predicted"/>
<comment type="caution">
    <text evidence="2">The sequence shown here is derived from an EMBL/GenBank/DDBJ whole genome shotgun (WGS) entry which is preliminary data.</text>
</comment>
<name>A0AAN8M1V5_9TELE</name>
<gene>
    <name evidence="2" type="ORF">J4Q44_G00097010</name>
</gene>
<reference evidence="2 3" key="1">
    <citation type="submission" date="2021-04" db="EMBL/GenBank/DDBJ databases">
        <authorList>
            <person name="De Guttry C."/>
            <person name="Zahm M."/>
            <person name="Klopp C."/>
            <person name="Cabau C."/>
            <person name="Louis A."/>
            <person name="Berthelot C."/>
            <person name="Parey E."/>
            <person name="Roest Crollius H."/>
            <person name="Montfort J."/>
            <person name="Robinson-Rechavi M."/>
            <person name="Bucao C."/>
            <person name="Bouchez O."/>
            <person name="Gislard M."/>
            <person name="Lluch J."/>
            <person name="Milhes M."/>
            <person name="Lampietro C."/>
            <person name="Lopez Roques C."/>
            <person name="Donnadieu C."/>
            <person name="Braasch I."/>
            <person name="Desvignes T."/>
            <person name="Postlethwait J."/>
            <person name="Bobe J."/>
            <person name="Wedekind C."/>
            <person name="Guiguen Y."/>
        </authorList>
    </citation>
    <scope>NUCLEOTIDE SEQUENCE [LARGE SCALE GENOMIC DNA]</scope>
    <source>
        <strain evidence="2">Cs_M1</strain>
        <tissue evidence="2">Blood</tissue>
    </source>
</reference>
<dbReference type="EMBL" id="JAGTTL010000007">
    <property type="protein sequence ID" value="KAK6320594.1"/>
    <property type="molecule type" value="Genomic_DNA"/>
</dbReference>
<keyword evidence="3" id="KW-1185">Reference proteome</keyword>
<dbReference type="AlphaFoldDB" id="A0AAN8M1V5"/>
<evidence type="ECO:0000313" key="2">
    <source>
        <dbReference type="EMBL" id="KAK6320594.1"/>
    </source>
</evidence>
<evidence type="ECO:0000256" key="1">
    <source>
        <dbReference type="SAM" id="MobiDB-lite"/>
    </source>
</evidence>
<sequence length="109" mass="12265">MKRRKTRRRKIWWTPLRWCGTSVRRQSTASTPGRNWRTANLGSAPSPKPERTALRSFLTSSMRGTTVWLTKSSILSSKVPPAPCTTGGSSRSDIDNYHLTEIPGFKGFL</sequence>
<dbReference type="Proteomes" id="UP001356427">
    <property type="component" value="Unassembled WGS sequence"/>
</dbReference>
<evidence type="ECO:0000313" key="3">
    <source>
        <dbReference type="Proteomes" id="UP001356427"/>
    </source>
</evidence>
<accession>A0AAN8M1V5</accession>
<organism evidence="2 3">
    <name type="scientific">Coregonus suidteri</name>
    <dbReference type="NCBI Taxonomy" id="861788"/>
    <lineage>
        <taxon>Eukaryota</taxon>
        <taxon>Metazoa</taxon>
        <taxon>Chordata</taxon>
        <taxon>Craniata</taxon>
        <taxon>Vertebrata</taxon>
        <taxon>Euteleostomi</taxon>
        <taxon>Actinopterygii</taxon>
        <taxon>Neopterygii</taxon>
        <taxon>Teleostei</taxon>
        <taxon>Protacanthopterygii</taxon>
        <taxon>Salmoniformes</taxon>
        <taxon>Salmonidae</taxon>
        <taxon>Coregoninae</taxon>
        <taxon>Coregonus</taxon>
    </lineage>
</organism>